<feature type="transmembrane region" description="Helical" evidence="7">
    <location>
        <begin position="430"/>
        <end position="450"/>
    </location>
</feature>
<gene>
    <name evidence="8" type="ORF">Prubr_54160</name>
</gene>
<feature type="transmembrane region" description="Helical" evidence="7">
    <location>
        <begin position="393"/>
        <end position="418"/>
    </location>
</feature>
<feature type="region of interest" description="Disordered" evidence="6">
    <location>
        <begin position="42"/>
        <end position="68"/>
    </location>
</feature>
<evidence type="ECO:0000256" key="4">
    <source>
        <dbReference type="ARBA" id="ARBA00022989"/>
    </source>
</evidence>
<dbReference type="PANTHER" id="PTHR11706:SF33">
    <property type="entry name" value="NATURAL RESISTANCE-ASSOCIATED MACROPHAGE PROTEIN 2"/>
    <property type="match status" value="1"/>
</dbReference>
<feature type="transmembrane region" description="Helical" evidence="7">
    <location>
        <begin position="272"/>
        <end position="294"/>
    </location>
</feature>
<feature type="transmembrane region" description="Helical" evidence="7">
    <location>
        <begin position="231"/>
        <end position="251"/>
    </location>
</feature>
<organism evidence="8 9">
    <name type="scientific">Polymorphospora rubra</name>
    <dbReference type="NCBI Taxonomy" id="338584"/>
    <lineage>
        <taxon>Bacteria</taxon>
        <taxon>Bacillati</taxon>
        <taxon>Actinomycetota</taxon>
        <taxon>Actinomycetes</taxon>
        <taxon>Micromonosporales</taxon>
        <taxon>Micromonosporaceae</taxon>
        <taxon>Polymorphospora</taxon>
    </lineage>
</organism>
<reference evidence="8" key="1">
    <citation type="submission" date="2020-08" db="EMBL/GenBank/DDBJ databases">
        <title>Whole genome shotgun sequence of Polymorphospora rubra NBRC 101157.</title>
        <authorList>
            <person name="Komaki H."/>
            <person name="Tamura T."/>
        </authorList>
    </citation>
    <scope>NUCLEOTIDE SEQUENCE</scope>
    <source>
        <strain evidence="8">NBRC 101157</strain>
    </source>
</reference>
<evidence type="ECO:0000256" key="2">
    <source>
        <dbReference type="ARBA" id="ARBA00022448"/>
    </source>
</evidence>
<dbReference type="GO" id="GO:0005384">
    <property type="term" value="F:manganese ion transmembrane transporter activity"/>
    <property type="evidence" value="ECO:0007669"/>
    <property type="project" value="TreeGrafter"/>
</dbReference>
<keyword evidence="2" id="KW-0813">Transport</keyword>
<evidence type="ECO:0000256" key="1">
    <source>
        <dbReference type="ARBA" id="ARBA00004141"/>
    </source>
</evidence>
<feature type="transmembrane region" description="Helical" evidence="7">
    <location>
        <begin position="135"/>
        <end position="163"/>
    </location>
</feature>
<evidence type="ECO:0000256" key="7">
    <source>
        <dbReference type="SAM" id="Phobius"/>
    </source>
</evidence>
<dbReference type="Pfam" id="PF01566">
    <property type="entry name" value="Nramp"/>
    <property type="match status" value="1"/>
</dbReference>
<feature type="transmembrane region" description="Helical" evidence="7">
    <location>
        <begin position="193"/>
        <end position="211"/>
    </location>
</feature>
<proteinExistence type="predicted"/>
<evidence type="ECO:0000313" key="9">
    <source>
        <dbReference type="Proteomes" id="UP000680866"/>
    </source>
</evidence>
<dbReference type="GO" id="GO:0015086">
    <property type="term" value="F:cadmium ion transmembrane transporter activity"/>
    <property type="evidence" value="ECO:0007669"/>
    <property type="project" value="TreeGrafter"/>
</dbReference>
<evidence type="ECO:0000256" key="5">
    <source>
        <dbReference type="ARBA" id="ARBA00023136"/>
    </source>
</evidence>
<evidence type="ECO:0000313" key="8">
    <source>
        <dbReference type="EMBL" id="BCJ68395.1"/>
    </source>
</evidence>
<dbReference type="InterPro" id="IPR001046">
    <property type="entry name" value="NRAMP_fam"/>
</dbReference>
<dbReference type="Proteomes" id="UP000680866">
    <property type="component" value="Chromosome"/>
</dbReference>
<keyword evidence="9" id="KW-1185">Reference proteome</keyword>
<name>A0A810NAM3_9ACTN</name>
<feature type="transmembrane region" description="Helical" evidence="7">
    <location>
        <begin position="368"/>
        <end position="387"/>
    </location>
</feature>
<feature type="compositionally biased region" description="Basic residues" evidence="6">
    <location>
        <begin position="45"/>
        <end position="59"/>
    </location>
</feature>
<keyword evidence="4 7" id="KW-1133">Transmembrane helix</keyword>
<keyword evidence="3 7" id="KW-0812">Transmembrane</keyword>
<evidence type="ECO:0000256" key="3">
    <source>
        <dbReference type="ARBA" id="ARBA00022692"/>
    </source>
</evidence>
<dbReference type="KEGG" id="pry:Prubr_54160"/>
<dbReference type="AlphaFoldDB" id="A0A810NAM3"/>
<feature type="transmembrane region" description="Helical" evidence="7">
    <location>
        <begin position="169"/>
        <end position="186"/>
    </location>
</feature>
<comment type="subcellular location">
    <subcellularLocation>
        <location evidence="1">Membrane</location>
        <topology evidence="1">Multi-pass membrane protein</topology>
    </subcellularLocation>
</comment>
<feature type="transmembrane region" description="Helical" evidence="7">
    <location>
        <begin position="91"/>
        <end position="114"/>
    </location>
</feature>
<dbReference type="GO" id="GO:0005886">
    <property type="term" value="C:plasma membrane"/>
    <property type="evidence" value="ECO:0007669"/>
    <property type="project" value="TreeGrafter"/>
</dbReference>
<sequence length="458" mass="46450">METAVGAAGPGVAAARTPAGVPPVGTAEGCPRTFCFASSAAGRGSRVRGGGRRAGRGPRRLGPGLVSGAADTDPTTVATLVVVGAAAGYGLAWLTLLSIPAVAVVQVLATRVGTLTGRNLQSAVRDGYGRLAGSLLLVSVLTVNTVTVGADLAAGAAAIGLLVGLESRWLVPVFAAAVLALLFVGRYDEVERVLKWAMVGLLAYGAAVVLARPDWAAVARGSLLPPLSITSTHLAGAVAILGTLLTTYMYLWQTVEQVEERAARTSLRVREFDAVTGATLACLIAWCILVASGATLGTHHESVDTAQQAAQVLRPLAGPLASELFAVGLLAAAVVAAPVIMAAGGYAAASAFGWERGLTRSPRQAPGFYTLIALQAVVGAVLAMGTVSPIRLLFVASLVAGVATPFGLVMLVLCAGNAKLVGGRPIARGLRVAGWLVAAGTAALSLVFLLQQLHVLRR</sequence>
<evidence type="ECO:0000256" key="6">
    <source>
        <dbReference type="SAM" id="MobiDB-lite"/>
    </source>
</evidence>
<dbReference type="EMBL" id="AP023359">
    <property type="protein sequence ID" value="BCJ68395.1"/>
    <property type="molecule type" value="Genomic_DNA"/>
</dbReference>
<dbReference type="PANTHER" id="PTHR11706">
    <property type="entry name" value="SOLUTE CARRIER PROTEIN FAMILY 11 MEMBER"/>
    <property type="match status" value="1"/>
</dbReference>
<dbReference type="GO" id="GO:0034755">
    <property type="term" value="P:iron ion transmembrane transport"/>
    <property type="evidence" value="ECO:0007669"/>
    <property type="project" value="TreeGrafter"/>
</dbReference>
<keyword evidence="5 7" id="KW-0472">Membrane</keyword>
<feature type="transmembrane region" description="Helical" evidence="7">
    <location>
        <begin position="324"/>
        <end position="347"/>
    </location>
</feature>
<accession>A0A810NAM3</accession>
<protein>
    <submittedName>
        <fullName evidence="8">Transport-related membrane protein</fullName>
    </submittedName>
</protein>